<comment type="caution">
    <text evidence="1">The sequence shown here is derived from an EMBL/GenBank/DDBJ whole genome shotgun (WGS) entry which is preliminary data.</text>
</comment>
<name>A0A4R5D5T9_9BACT</name>
<accession>A0A4R5D5T9</accession>
<organism evidence="1 2">
    <name type="scientific">Dyadobacter psychrotolerans</name>
    <dbReference type="NCBI Taxonomy" id="2541721"/>
    <lineage>
        <taxon>Bacteria</taxon>
        <taxon>Pseudomonadati</taxon>
        <taxon>Bacteroidota</taxon>
        <taxon>Cytophagia</taxon>
        <taxon>Cytophagales</taxon>
        <taxon>Spirosomataceae</taxon>
        <taxon>Dyadobacter</taxon>
    </lineage>
</organism>
<dbReference type="AlphaFoldDB" id="A0A4R5D5T9"/>
<reference evidence="1 2" key="1">
    <citation type="submission" date="2019-03" db="EMBL/GenBank/DDBJ databases">
        <title>Dyadobacter AR-3-6 sp. nov., isolated from arctic soil.</title>
        <authorList>
            <person name="Chaudhary D.K."/>
        </authorList>
    </citation>
    <scope>NUCLEOTIDE SEQUENCE [LARGE SCALE GENOMIC DNA]</scope>
    <source>
        <strain evidence="1 2">AR-3-6</strain>
    </source>
</reference>
<dbReference type="EMBL" id="SMFL01000023">
    <property type="protein sequence ID" value="TDE08842.1"/>
    <property type="molecule type" value="Genomic_DNA"/>
</dbReference>
<evidence type="ECO:0000313" key="1">
    <source>
        <dbReference type="EMBL" id="TDE08842.1"/>
    </source>
</evidence>
<dbReference type="OrthoDB" id="955690at2"/>
<protein>
    <submittedName>
        <fullName evidence="1">Uncharacterized protein</fullName>
    </submittedName>
</protein>
<dbReference type="RefSeq" id="WP_131962557.1">
    <property type="nucleotide sequence ID" value="NZ_SMFL01000023.1"/>
</dbReference>
<keyword evidence="2" id="KW-1185">Reference proteome</keyword>
<proteinExistence type="predicted"/>
<evidence type="ECO:0000313" key="2">
    <source>
        <dbReference type="Proteomes" id="UP000294850"/>
    </source>
</evidence>
<gene>
    <name evidence="1" type="ORF">E0F88_31850</name>
</gene>
<dbReference type="Proteomes" id="UP000294850">
    <property type="component" value="Unassembled WGS sequence"/>
</dbReference>
<sequence>MGTKLHWIKEAFSRKIVILDGEIPVGEMWQDAMFSYDVQAKLNSIHLFYDVKGFLKRTVNIHDLKNDNKIIGVVQFHSGKKAELLLPSGEKYIWRRQNFFMKEWMLLRQNHEETQEVFHYEQLQTFFQDTGDITGSFAGENAGVLILTGLFLGNYFKRRRRRGAATGAATAS</sequence>